<name>A0A916T705_9MICO</name>
<dbReference type="Pfam" id="PF01872">
    <property type="entry name" value="RibD_C"/>
    <property type="match status" value="1"/>
</dbReference>
<comment type="caution">
    <text evidence="19">The sequence shown here is derived from an EMBL/GenBank/DDBJ whole genome shotgun (WGS) entry which is preliminary data.</text>
</comment>
<feature type="binding site" evidence="17">
    <location>
        <position position="85"/>
    </location>
    <ligand>
        <name>Zn(2+)</name>
        <dbReference type="ChEBI" id="CHEBI:29105"/>
        <note>catalytic</note>
    </ligand>
</feature>
<feature type="binding site" evidence="16">
    <location>
        <position position="163"/>
    </location>
    <ligand>
        <name>NADP(+)</name>
        <dbReference type="ChEBI" id="CHEBI:58349"/>
    </ligand>
</feature>
<dbReference type="Pfam" id="PF00383">
    <property type="entry name" value="dCMP_cyt_deam_1"/>
    <property type="match status" value="1"/>
</dbReference>
<comment type="catalytic activity">
    <reaction evidence="13 14">
        <text>2,5-diamino-6-hydroxy-4-(5-phosphoribosylamino)-pyrimidine + H2O + H(+) = 5-amino-6-(5-phospho-D-ribosylamino)uracil + NH4(+)</text>
        <dbReference type="Rhea" id="RHEA:21868"/>
        <dbReference type="ChEBI" id="CHEBI:15377"/>
        <dbReference type="ChEBI" id="CHEBI:15378"/>
        <dbReference type="ChEBI" id="CHEBI:28938"/>
        <dbReference type="ChEBI" id="CHEBI:58453"/>
        <dbReference type="ChEBI" id="CHEBI:58614"/>
        <dbReference type="EC" id="3.5.4.26"/>
    </reaction>
</comment>
<evidence type="ECO:0000256" key="2">
    <source>
        <dbReference type="ARBA" id="ARBA00004882"/>
    </source>
</evidence>
<comment type="catalytic activity">
    <reaction evidence="12 14">
        <text>5-amino-6-(5-phospho-D-ribitylamino)uracil + NADP(+) = 5-amino-6-(5-phospho-D-ribosylamino)uracil + NADPH + H(+)</text>
        <dbReference type="Rhea" id="RHEA:17845"/>
        <dbReference type="ChEBI" id="CHEBI:15378"/>
        <dbReference type="ChEBI" id="CHEBI:57783"/>
        <dbReference type="ChEBI" id="CHEBI:58349"/>
        <dbReference type="ChEBI" id="CHEBI:58421"/>
        <dbReference type="ChEBI" id="CHEBI:58453"/>
        <dbReference type="EC" id="1.1.1.193"/>
    </reaction>
</comment>
<evidence type="ECO:0000256" key="1">
    <source>
        <dbReference type="ARBA" id="ARBA00002151"/>
    </source>
</evidence>
<feature type="binding site" evidence="16">
    <location>
        <position position="216"/>
    </location>
    <ligand>
        <name>substrate</name>
    </ligand>
</feature>
<dbReference type="GO" id="GO:0008270">
    <property type="term" value="F:zinc ion binding"/>
    <property type="evidence" value="ECO:0007669"/>
    <property type="project" value="InterPro"/>
</dbReference>
<dbReference type="PANTHER" id="PTHR38011">
    <property type="entry name" value="DIHYDROFOLATE REDUCTASE FAMILY PROTEIN (AFU_ORTHOLOGUE AFUA_8G06820)"/>
    <property type="match status" value="1"/>
</dbReference>
<evidence type="ECO:0000313" key="20">
    <source>
        <dbReference type="Proteomes" id="UP000636793"/>
    </source>
</evidence>
<keyword evidence="11" id="KW-0511">Multifunctional enzyme</keyword>
<evidence type="ECO:0000256" key="13">
    <source>
        <dbReference type="ARBA" id="ARBA00049886"/>
    </source>
</evidence>
<protein>
    <recommendedName>
        <fullName evidence="14">Riboflavin biosynthesis protein RibD</fullName>
    </recommendedName>
    <domain>
        <recommendedName>
            <fullName evidence="14">Diaminohydroxyphosphoribosylaminopyrimidine deaminase</fullName>
            <shortName evidence="14">DRAP deaminase</shortName>
            <ecNumber evidence="14">3.5.4.26</ecNumber>
        </recommendedName>
        <alternativeName>
            <fullName evidence="14">Riboflavin-specific deaminase</fullName>
        </alternativeName>
    </domain>
    <domain>
        <recommendedName>
            <fullName evidence="14">5-amino-6-(5-phosphoribosylamino)uracil reductase</fullName>
            <ecNumber evidence="14">1.1.1.193</ecNumber>
        </recommendedName>
        <alternativeName>
            <fullName evidence="14">HTP reductase</fullName>
        </alternativeName>
    </domain>
</protein>
<keyword evidence="7 14" id="KW-0479">Metal-binding</keyword>
<keyword evidence="8 14" id="KW-0862">Zinc</keyword>
<dbReference type="GO" id="GO:0008703">
    <property type="term" value="F:5-amino-6-(5-phosphoribosylamino)uracil reductase activity"/>
    <property type="evidence" value="ECO:0007669"/>
    <property type="project" value="UniProtKB-EC"/>
</dbReference>
<feature type="active site" description="Proton donor" evidence="15">
    <location>
        <position position="62"/>
    </location>
</feature>
<evidence type="ECO:0000256" key="3">
    <source>
        <dbReference type="ARBA" id="ARBA00004910"/>
    </source>
</evidence>
<keyword evidence="10 14" id="KW-0560">Oxidoreductase</keyword>
<comment type="function">
    <text evidence="1 14">Converts 2,5-diamino-6-(ribosylamino)-4(3h)-pyrimidinone 5'-phosphate into 5-amino-6-(ribosylamino)-2,4(1h,3h)-pyrimidinedione 5'-phosphate.</text>
</comment>
<organism evidence="19 20">
    <name type="scientific">Flexivirga endophytica</name>
    <dbReference type="NCBI Taxonomy" id="1849103"/>
    <lineage>
        <taxon>Bacteria</taxon>
        <taxon>Bacillati</taxon>
        <taxon>Actinomycetota</taxon>
        <taxon>Actinomycetes</taxon>
        <taxon>Micrococcales</taxon>
        <taxon>Dermacoccaceae</taxon>
        <taxon>Flexivirga</taxon>
    </lineage>
</organism>
<gene>
    <name evidence="19" type="ORF">GCM10011492_24700</name>
</gene>
<dbReference type="EC" id="3.5.4.26" evidence="14"/>
<feature type="binding site" evidence="16">
    <location>
        <position position="276"/>
    </location>
    <ligand>
        <name>substrate</name>
    </ligand>
</feature>
<evidence type="ECO:0000256" key="5">
    <source>
        <dbReference type="ARBA" id="ARBA00007417"/>
    </source>
</evidence>
<evidence type="ECO:0000313" key="19">
    <source>
        <dbReference type="EMBL" id="GGB33173.1"/>
    </source>
</evidence>
<feature type="binding site" evidence="16">
    <location>
        <position position="177"/>
    </location>
    <ligand>
        <name>substrate</name>
    </ligand>
</feature>
<feature type="binding site" evidence="17">
    <location>
        <position position="94"/>
    </location>
    <ligand>
        <name>Zn(2+)</name>
        <dbReference type="ChEBI" id="CHEBI:29105"/>
        <note>catalytic</note>
    </ligand>
</feature>
<evidence type="ECO:0000256" key="14">
    <source>
        <dbReference type="PIRNR" id="PIRNR006769"/>
    </source>
</evidence>
<feature type="binding site" evidence="17">
    <location>
        <position position="60"/>
    </location>
    <ligand>
        <name>Zn(2+)</name>
        <dbReference type="ChEBI" id="CHEBI:29105"/>
        <note>catalytic</note>
    </ligand>
</feature>
<evidence type="ECO:0000256" key="10">
    <source>
        <dbReference type="ARBA" id="ARBA00023002"/>
    </source>
</evidence>
<evidence type="ECO:0000256" key="6">
    <source>
        <dbReference type="ARBA" id="ARBA00022619"/>
    </source>
</evidence>
<keyword evidence="14" id="KW-0378">Hydrolase</keyword>
<evidence type="ECO:0000256" key="4">
    <source>
        <dbReference type="ARBA" id="ARBA00005259"/>
    </source>
</evidence>
<dbReference type="NCBIfam" id="TIGR00326">
    <property type="entry name" value="eubact_ribD"/>
    <property type="match status" value="1"/>
</dbReference>
<dbReference type="SUPFAM" id="SSF53597">
    <property type="entry name" value="Dihydrofolate reductase-like"/>
    <property type="match status" value="1"/>
</dbReference>
<feature type="binding site" evidence="16">
    <location>
        <position position="193"/>
    </location>
    <ligand>
        <name>substrate</name>
    </ligand>
</feature>
<evidence type="ECO:0000256" key="7">
    <source>
        <dbReference type="ARBA" id="ARBA00022723"/>
    </source>
</evidence>
<evidence type="ECO:0000259" key="18">
    <source>
        <dbReference type="PROSITE" id="PS51747"/>
    </source>
</evidence>
<dbReference type="InterPro" id="IPR016192">
    <property type="entry name" value="APOBEC/CMP_deaminase_Zn-bd"/>
</dbReference>
<reference evidence="19" key="1">
    <citation type="journal article" date="2014" name="Int. J. Syst. Evol. Microbiol.">
        <title>Complete genome sequence of Corynebacterium casei LMG S-19264T (=DSM 44701T), isolated from a smear-ripened cheese.</title>
        <authorList>
            <consortium name="US DOE Joint Genome Institute (JGI-PGF)"/>
            <person name="Walter F."/>
            <person name="Albersmeier A."/>
            <person name="Kalinowski J."/>
            <person name="Ruckert C."/>
        </authorList>
    </citation>
    <scope>NUCLEOTIDE SEQUENCE</scope>
    <source>
        <strain evidence="19">CGMCC 1.15085</strain>
    </source>
</reference>
<feature type="binding site" evidence="16">
    <location>
        <position position="213"/>
    </location>
    <ligand>
        <name>substrate</name>
    </ligand>
</feature>
<dbReference type="EMBL" id="BMHI01000004">
    <property type="protein sequence ID" value="GGB33173.1"/>
    <property type="molecule type" value="Genomic_DNA"/>
</dbReference>
<dbReference type="Proteomes" id="UP000636793">
    <property type="component" value="Unassembled WGS sequence"/>
</dbReference>
<dbReference type="PIRSF" id="PIRSF006769">
    <property type="entry name" value="RibD"/>
    <property type="match status" value="1"/>
</dbReference>
<sequence>MSSQLSTHADTPAFEQRMRAALELAARRPAVDPNPRVGCVLERDGAVVGRGWHAGAGTPHAEVSALADAGELARGATAYVSLEPCAHTGRTGPCIDALTEAGVRRVVFGQHDPNPVAQGGGEVLRSRGLEVVGAVLADEARALNEHWTFAVSHERPWVRWKFAATLDGRSAAADGSSQWISNALSRVDVHEQRRLAGAIIAGTGTALADDPHLTARSSTGGVAGPQPLRVVVGDRELPADARVLDDAAATIQVHTHDPAVVLKELHARGVRSALLEGGPTLGAAFCAAGLVDEVIAYVAPLMLGAGRSAVGPLGVGTLSDATAWTLYDVTRFGDDVRLIYRRK</sequence>
<dbReference type="RefSeq" id="WP_229749691.1">
    <property type="nucleotide sequence ID" value="NZ_BMHI01000004.1"/>
</dbReference>
<dbReference type="CDD" id="cd01284">
    <property type="entry name" value="Riboflavin_deaminase-reductase"/>
    <property type="match status" value="1"/>
</dbReference>
<evidence type="ECO:0000256" key="12">
    <source>
        <dbReference type="ARBA" id="ARBA00049861"/>
    </source>
</evidence>
<feature type="binding site" evidence="16">
    <location>
        <position position="209"/>
    </location>
    <ligand>
        <name>NADP(+)</name>
        <dbReference type="ChEBI" id="CHEBI:58349"/>
    </ligand>
</feature>
<evidence type="ECO:0000256" key="16">
    <source>
        <dbReference type="PIRSR" id="PIRSR006769-2"/>
    </source>
</evidence>
<evidence type="ECO:0000256" key="8">
    <source>
        <dbReference type="ARBA" id="ARBA00022833"/>
    </source>
</evidence>
<dbReference type="GO" id="GO:0008835">
    <property type="term" value="F:diaminohydroxyphosphoribosylaminopyrimidine deaminase activity"/>
    <property type="evidence" value="ECO:0007669"/>
    <property type="project" value="UniProtKB-EC"/>
</dbReference>
<feature type="binding site" evidence="16">
    <location>
        <position position="179"/>
    </location>
    <ligand>
        <name>NADP(+)</name>
        <dbReference type="ChEBI" id="CHEBI:58349"/>
    </ligand>
</feature>
<comment type="similarity">
    <text evidence="5 14">In the C-terminal section; belongs to the HTP reductase family.</text>
</comment>
<dbReference type="InterPro" id="IPR024072">
    <property type="entry name" value="DHFR-like_dom_sf"/>
</dbReference>
<dbReference type="SUPFAM" id="SSF53927">
    <property type="entry name" value="Cytidine deaminase-like"/>
    <property type="match status" value="1"/>
</dbReference>
<reference evidence="19" key="2">
    <citation type="submission" date="2020-09" db="EMBL/GenBank/DDBJ databases">
        <authorList>
            <person name="Sun Q."/>
            <person name="Zhou Y."/>
        </authorList>
    </citation>
    <scope>NUCLEOTIDE SEQUENCE</scope>
    <source>
        <strain evidence="19">CGMCC 1.15085</strain>
    </source>
</reference>
<dbReference type="Gene3D" id="3.40.430.10">
    <property type="entry name" value="Dihydrofolate Reductase, subunit A"/>
    <property type="match status" value="2"/>
</dbReference>
<dbReference type="InterPro" id="IPR050765">
    <property type="entry name" value="Riboflavin_Biosynth_HTPR"/>
</dbReference>
<feature type="binding site" evidence="16">
    <location>
        <begin position="278"/>
        <end position="284"/>
    </location>
    <ligand>
        <name>NADP(+)</name>
        <dbReference type="ChEBI" id="CHEBI:58349"/>
    </ligand>
</feature>
<evidence type="ECO:0000256" key="11">
    <source>
        <dbReference type="ARBA" id="ARBA00023268"/>
    </source>
</evidence>
<keyword evidence="9 14" id="KW-0521">NADP</keyword>
<comment type="pathway">
    <text evidence="2 14">Cofactor biosynthesis; riboflavin biosynthesis; 5-amino-6-(D-ribitylamino)uracil from GTP: step 2/4.</text>
</comment>
<dbReference type="AlphaFoldDB" id="A0A916T705"/>
<dbReference type="Gene3D" id="3.40.140.10">
    <property type="entry name" value="Cytidine Deaminase, domain 2"/>
    <property type="match status" value="1"/>
</dbReference>
<dbReference type="EC" id="1.1.1.193" evidence="14"/>
<feature type="domain" description="CMP/dCMP-type deaminase" evidence="18">
    <location>
        <begin position="12"/>
        <end position="124"/>
    </location>
</feature>
<feature type="binding site" evidence="16">
    <location>
        <position position="205"/>
    </location>
    <ligand>
        <name>NADP(+)</name>
        <dbReference type="ChEBI" id="CHEBI:58349"/>
    </ligand>
</feature>
<proteinExistence type="inferred from homology"/>
<dbReference type="GO" id="GO:0009231">
    <property type="term" value="P:riboflavin biosynthetic process"/>
    <property type="evidence" value="ECO:0007669"/>
    <property type="project" value="UniProtKB-KW"/>
</dbReference>
<comment type="cofactor">
    <cofactor evidence="14 17">
        <name>Zn(2+)</name>
        <dbReference type="ChEBI" id="CHEBI:29105"/>
    </cofactor>
    <text evidence="14 17">Binds 1 zinc ion.</text>
</comment>
<evidence type="ECO:0000256" key="9">
    <source>
        <dbReference type="ARBA" id="ARBA00022857"/>
    </source>
</evidence>
<dbReference type="PANTHER" id="PTHR38011:SF7">
    <property type="entry name" value="2,5-DIAMINO-6-RIBOSYLAMINO-4(3H)-PYRIMIDINONE 5'-PHOSPHATE REDUCTASE"/>
    <property type="match status" value="1"/>
</dbReference>
<dbReference type="InterPro" id="IPR004794">
    <property type="entry name" value="Eubact_RibD"/>
</dbReference>
<dbReference type="InterPro" id="IPR002734">
    <property type="entry name" value="RibDG_C"/>
</dbReference>
<dbReference type="InterPro" id="IPR002125">
    <property type="entry name" value="CMP_dCMP_dom"/>
</dbReference>
<evidence type="ECO:0000256" key="17">
    <source>
        <dbReference type="PIRSR" id="PIRSR006769-3"/>
    </source>
</evidence>
<comment type="similarity">
    <text evidence="4 14">In the N-terminal section; belongs to the cytidine and deoxycytidylate deaminase family.</text>
</comment>
<accession>A0A916T705</accession>
<dbReference type="PROSITE" id="PS00903">
    <property type="entry name" value="CYT_DCMP_DEAMINASES_1"/>
    <property type="match status" value="1"/>
</dbReference>
<dbReference type="InterPro" id="IPR016193">
    <property type="entry name" value="Cytidine_deaminase-like"/>
</dbReference>
<evidence type="ECO:0000256" key="15">
    <source>
        <dbReference type="PIRSR" id="PIRSR006769-1"/>
    </source>
</evidence>
<keyword evidence="20" id="KW-1185">Reference proteome</keyword>
<comment type="pathway">
    <text evidence="3 14">Cofactor biosynthesis; riboflavin biosynthesis; 5-amino-6-(D-ribitylamino)uracil from GTP: step 3/4.</text>
</comment>
<dbReference type="PROSITE" id="PS51747">
    <property type="entry name" value="CYT_DCMP_DEAMINASES_2"/>
    <property type="match status" value="1"/>
</dbReference>
<keyword evidence="6 14" id="KW-0686">Riboflavin biosynthesis</keyword>